<reference evidence="3" key="1">
    <citation type="submission" date="2012-12" db="EMBL/GenBank/DDBJ databases">
        <authorList>
            <person name="Hellsten U."/>
            <person name="Grimwood J."/>
            <person name="Chapman J.A."/>
            <person name="Shapiro H."/>
            <person name="Aerts A."/>
            <person name="Otillar R.P."/>
            <person name="Terry A.Y."/>
            <person name="Boore J.L."/>
            <person name="Simakov O."/>
            <person name="Marletaz F."/>
            <person name="Cho S.-J."/>
            <person name="Edsinger-Gonzales E."/>
            <person name="Havlak P."/>
            <person name="Kuo D.-H."/>
            <person name="Larsson T."/>
            <person name="Lv J."/>
            <person name="Arendt D."/>
            <person name="Savage R."/>
            <person name="Osoegawa K."/>
            <person name="de Jong P."/>
            <person name="Lindberg D.R."/>
            <person name="Seaver E.C."/>
            <person name="Weisblat D.A."/>
            <person name="Putnam N.H."/>
            <person name="Grigoriev I.V."/>
            <person name="Rokhsar D.S."/>
        </authorList>
    </citation>
    <scope>NUCLEOTIDE SEQUENCE</scope>
</reference>
<dbReference type="EMBL" id="AMQM01008755">
    <property type="status" value="NOT_ANNOTATED_CDS"/>
    <property type="molecule type" value="Genomic_DNA"/>
</dbReference>
<dbReference type="GeneID" id="20209017"/>
<dbReference type="Proteomes" id="UP000015101">
    <property type="component" value="Unassembled WGS sequence"/>
</dbReference>
<dbReference type="RefSeq" id="XP_009010699.1">
    <property type="nucleotide sequence ID" value="XM_009012451.1"/>
</dbReference>
<dbReference type="EMBL" id="KB095847">
    <property type="protein sequence ID" value="ESO11176.1"/>
    <property type="molecule type" value="Genomic_DNA"/>
</dbReference>
<dbReference type="AlphaFoldDB" id="T1FJL8"/>
<evidence type="ECO:0000313" key="3">
    <source>
        <dbReference type="Proteomes" id="UP000015101"/>
    </source>
</evidence>
<organism evidence="2 3">
    <name type="scientific">Helobdella robusta</name>
    <name type="common">Californian leech</name>
    <dbReference type="NCBI Taxonomy" id="6412"/>
    <lineage>
        <taxon>Eukaryota</taxon>
        <taxon>Metazoa</taxon>
        <taxon>Spiralia</taxon>
        <taxon>Lophotrochozoa</taxon>
        <taxon>Annelida</taxon>
        <taxon>Clitellata</taxon>
        <taxon>Hirudinea</taxon>
        <taxon>Rhynchobdellida</taxon>
        <taxon>Glossiphoniidae</taxon>
        <taxon>Helobdella</taxon>
    </lineage>
</organism>
<reference evidence="1 3" key="2">
    <citation type="journal article" date="2013" name="Nature">
        <title>Insights into bilaterian evolution from three spiralian genomes.</title>
        <authorList>
            <person name="Simakov O."/>
            <person name="Marletaz F."/>
            <person name="Cho S.J."/>
            <person name="Edsinger-Gonzales E."/>
            <person name="Havlak P."/>
            <person name="Hellsten U."/>
            <person name="Kuo D.H."/>
            <person name="Larsson T."/>
            <person name="Lv J."/>
            <person name="Arendt D."/>
            <person name="Savage R."/>
            <person name="Osoegawa K."/>
            <person name="de Jong P."/>
            <person name="Grimwood J."/>
            <person name="Chapman J.A."/>
            <person name="Shapiro H."/>
            <person name="Aerts A."/>
            <person name="Otillar R.P."/>
            <person name="Terry A.Y."/>
            <person name="Boore J.L."/>
            <person name="Grigoriev I.V."/>
            <person name="Lindberg D.R."/>
            <person name="Seaver E.C."/>
            <person name="Weisblat D.A."/>
            <person name="Putnam N.H."/>
            <person name="Rokhsar D.S."/>
        </authorList>
    </citation>
    <scope>NUCLEOTIDE SEQUENCE</scope>
</reference>
<reference evidence="2" key="3">
    <citation type="submission" date="2015-06" db="UniProtKB">
        <authorList>
            <consortium name="EnsemblMetazoa"/>
        </authorList>
    </citation>
    <scope>IDENTIFICATION</scope>
</reference>
<dbReference type="InParanoid" id="T1FJL8"/>
<sequence length="115" mass="13740">MQQLDLELSPADNYLTAFYGQQEQFSWDSKFSKKDTLSHCYVSGYWQVWTSGRVKENAFPLFSWQPYPLQVEFSLRFHEWSTGSQIVAMQELVSETRWMNLDYFGLIYRPCEKKL</sequence>
<evidence type="ECO:0000313" key="1">
    <source>
        <dbReference type="EMBL" id="ESO11176.1"/>
    </source>
</evidence>
<keyword evidence="3" id="KW-1185">Reference proteome</keyword>
<evidence type="ECO:0000313" key="2">
    <source>
        <dbReference type="EnsemblMetazoa" id="HelroP183416"/>
    </source>
</evidence>
<dbReference type="HOGENOM" id="CLU_2111458_0_0_1"/>
<protein>
    <submittedName>
        <fullName evidence="1 2">Uncharacterized protein</fullName>
    </submittedName>
</protein>
<accession>T1FJL8</accession>
<gene>
    <name evidence="2" type="primary">20209017</name>
    <name evidence="1" type="ORF">HELRODRAFT_183416</name>
</gene>
<dbReference type="EnsemblMetazoa" id="HelroT183416">
    <property type="protein sequence ID" value="HelroP183416"/>
    <property type="gene ID" value="HelroG183416"/>
</dbReference>
<proteinExistence type="predicted"/>
<dbReference type="CTD" id="20209017"/>
<dbReference type="KEGG" id="hro:HELRODRAFT_183416"/>
<name>T1FJL8_HELRO</name>